<dbReference type="GO" id="GO:0008097">
    <property type="term" value="F:5S rRNA binding"/>
    <property type="evidence" value="ECO:0007669"/>
    <property type="project" value="InterPro"/>
</dbReference>
<dbReference type="GO" id="GO:0003735">
    <property type="term" value="F:structural constituent of ribosome"/>
    <property type="evidence" value="ECO:0007669"/>
    <property type="project" value="InterPro"/>
</dbReference>
<dbReference type="PATRIC" id="fig|1122241.3.peg.600"/>
<dbReference type="InterPro" id="IPR020057">
    <property type="entry name" value="Ribosomal_bL25_b-dom"/>
</dbReference>
<dbReference type="CDD" id="cd00495">
    <property type="entry name" value="Ribosomal_L25_TL5_CTC"/>
    <property type="match status" value="1"/>
</dbReference>
<feature type="domain" description="Large ribosomal subunit protein bL25 beta" evidence="7">
    <location>
        <begin position="104"/>
        <end position="186"/>
    </location>
</feature>
<keyword evidence="1 5" id="KW-0699">rRNA-binding</keyword>
<dbReference type="Pfam" id="PF01386">
    <property type="entry name" value="Ribosomal_L25p"/>
    <property type="match status" value="1"/>
</dbReference>
<evidence type="ECO:0000313" key="9">
    <source>
        <dbReference type="Proteomes" id="UP000075670"/>
    </source>
</evidence>
<dbReference type="InterPro" id="IPR037121">
    <property type="entry name" value="Ribosomal_bL25_C"/>
</dbReference>
<dbReference type="Gene3D" id="2.40.240.10">
    <property type="entry name" value="Ribosomal Protein L25, Chain P"/>
    <property type="match status" value="1"/>
</dbReference>
<dbReference type="AlphaFoldDB" id="A0A151B1P7"/>
<keyword evidence="9" id="KW-1185">Reference proteome</keyword>
<dbReference type="InterPro" id="IPR020930">
    <property type="entry name" value="Ribosomal_uL5_bac-type"/>
</dbReference>
<comment type="subunit">
    <text evidence="5">Part of the 50S ribosomal subunit; part of the 5S rRNA/L5/L18/L25 subcomplex. Contacts the 5S rRNA. Binds to the 5S rRNA independently of L5 and L18.</text>
</comment>
<dbReference type="RefSeq" id="WP_062281163.1">
    <property type="nucleotide sequence ID" value="NZ_LTBC01000001.1"/>
</dbReference>
<dbReference type="NCBIfam" id="TIGR00731">
    <property type="entry name" value="bL25_bact_ctc"/>
    <property type="match status" value="1"/>
</dbReference>
<gene>
    <name evidence="5 8" type="primary">ctc</name>
    <name evidence="5" type="synonym">rplY</name>
    <name evidence="8" type="ORF">MOMUL_05650</name>
</gene>
<dbReference type="GO" id="GO:0022625">
    <property type="term" value="C:cytosolic large ribosomal subunit"/>
    <property type="evidence" value="ECO:0007669"/>
    <property type="project" value="TreeGrafter"/>
</dbReference>
<evidence type="ECO:0000256" key="4">
    <source>
        <dbReference type="ARBA" id="ARBA00023274"/>
    </source>
</evidence>
<comment type="function">
    <text evidence="5">This is one of the proteins that binds to the 5S RNA in the ribosome where it forms part of the central protuberance.</text>
</comment>
<evidence type="ECO:0000256" key="1">
    <source>
        <dbReference type="ARBA" id="ARBA00022730"/>
    </source>
</evidence>
<dbReference type="SUPFAM" id="SSF50715">
    <property type="entry name" value="Ribosomal protein L25-like"/>
    <property type="match status" value="1"/>
</dbReference>
<accession>A0A151B1P7</accession>
<keyword evidence="4 5" id="KW-0687">Ribonucleoprotein</keyword>
<protein>
    <recommendedName>
        <fullName evidence="5">Large ribosomal subunit protein bL25</fullName>
    </recommendedName>
    <alternativeName>
        <fullName evidence="5">General stress protein CTC</fullName>
    </alternativeName>
</protein>
<dbReference type="InterPro" id="IPR029751">
    <property type="entry name" value="Ribosomal_L25_dom"/>
</dbReference>
<dbReference type="HAMAP" id="MF_01334">
    <property type="entry name" value="Ribosomal_bL25_CTC"/>
    <property type="match status" value="1"/>
</dbReference>
<evidence type="ECO:0000259" key="6">
    <source>
        <dbReference type="Pfam" id="PF01386"/>
    </source>
</evidence>
<dbReference type="InterPro" id="IPR020056">
    <property type="entry name" value="Rbsml_bL25/Gln-tRNA_synth_N"/>
</dbReference>
<dbReference type="Proteomes" id="UP000075670">
    <property type="component" value="Unassembled WGS sequence"/>
</dbReference>
<dbReference type="OrthoDB" id="9790002at2"/>
<dbReference type="PANTHER" id="PTHR33284:SF1">
    <property type="entry name" value="RIBOSOMAL PROTEIN L25_GLN-TRNA SYNTHETASE, ANTI-CODON-BINDING DOMAIN-CONTAINING PROTEIN"/>
    <property type="match status" value="1"/>
</dbReference>
<dbReference type="GO" id="GO:0006412">
    <property type="term" value="P:translation"/>
    <property type="evidence" value="ECO:0007669"/>
    <property type="project" value="UniProtKB-UniRule"/>
</dbReference>
<evidence type="ECO:0000313" key="8">
    <source>
        <dbReference type="EMBL" id="KYH33849.1"/>
    </source>
</evidence>
<reference evidence="8 9" key="1">
    <citation type="submission" date="2016-02" db="EMBL/GenBank/DDBJ databases">
        <title>Genome sequence of Moorella mulderi DSM 14980.</title>
        <authorList>
            <person name="Poehlein A."/>
            <person name="Daniel R."/>
        </authorList>
    </citation>
    <scope>NUCLEOTIDE SEQUENCE [LARGE SCALE GENOMIC DNA]</scope>
    <source>
        <strain evidence="8 9">DSM 14980</strain>
    </source>
</reference>
<dbReference type="PANTHER" id="PTHR33284">
    <property type="entry name" value="RIBOSOMAL PROTEIN L25/GLN-TRNA SYNTHETASE, ANTI-CODON-BINDING DOMAIN-CONTAINING PROTEIN"/>
    <property type="match status" value="1"/>
</dbReference>
<evidence type="ECO:0000256" key="5">
    <source>
        <dbReference type="HAMAP-Rule" id="MF_01334"/>
    </source>
</evidence>
<evidence type="ECO:0000256" key="3">
    <source>
        <dbReference type="ARBA" id="ARBA00022980"/>
    </source>
</evidence>
<comment type="caution">
    <text evidence="8">The sequence shown here is derived from an EMBL/GenBank/DDBJ whole genome shotgun (WGS) entry which is preliminary data.</text>
</comment>
<comment type="similarity">
    <text evidence="5">Belongs to the bacterial ribosomal protein bL25 family. CTC subfamily.</text>
</comment>
<name>A0A151B1P7_9FIRM</name>
<dbReference type="InterPro" id="IPR011035">
    <property type="entry name" value="Ribosomal_bL25/Gln-tRNA_synth"/>
</dbReference>
<evidence type="ECO:0000256" key="2">
    <source>
        <dbReference type="ARBA" id="ARBA00022884"/>
    </source>
</evidence>
<organism evidence="8 9">
    <name type="scientific">Moorella mulderi DSM 14980</name>
    <dbReference type="NCBI Taxonomy" id="1122241"/>
    <lineage>
        <taxon>Bacteria</taxon>
        <taxon>Bacillati</taxon>
        <taxon>Bacillota</taxon>
        <taxon>Clostridia</taxon>
        <taxon>Neomoorellales</taxon>
        <taxon>Neomoorellaceae</taxon>
        <taxon>Neomoorella</taxon>
    </lineage>
</organism>
<dbReference type="Gene3D" id="2.170.120.20">
    <property type="entry name" value="Ribosomal protein L25, beta domain"/>
    <property type="match status" value="1"/>
</dbReference>
<keyword evidence="3 5" id="KW-0689">Ribosomal protein</keyword>
<dbReference type="InterPro" id="IPR001021">
    <property type="entry name" value="Ribosomal_bL25_long"/>
</dbReference>
<dbReference type="EMBL" id="LTBC01000001">
    <property type="protein sequence ID" value="KYH33849.1"/>
    <property type="molecule type" value="Genomic_DNA"/>
</dbReference>
<evidence type="ECO:0000259" key="7">
    <source>
        <dbReference type="Pfam" id="PF14693"/>
    </source>
</evidence>
<sequence>MQVQTLVVEVRPDTGKQLARRLRRQGKLPGVIYGKKAGNIPLAIPLKELERILTREGENALLKVIVTGNGKEKEFAAVIREVQRHPIKGVITHADLYQISLDEKIRATVPVILEGEAKGVEQGGILQYGLREVEVEGLPADLPEGITVDISNLGVGEHLAVADLKAPPGVKILSEPEAVIATVVTTRAVEAEEGAATPAGEGETPAAE</sequence>
<feature type="domain" description="Large ribosomal subunit protein bL25 L25" evidence="6">
    <location>
        <begin position="7"/>
        <end position="96"/>
    </location>
</feature>
<proteinExistence type="inferred from homology"/>
<keyword evidence="2 5" id="KW-0694">RNA-binding</keyword>
<dbReference type="Pfam" id="PF14693">
    <property type="entry name" value="Ribosomal_TL5_C"/>
    <property type="match status" value="1"/>
</dbReference>